<reference evidence="11" key="1">
    <citation type="submission" date="2011-12" db="EMBL/GenBank/DDBJ databases">
        <title>The Draft Genome of Lepisosteus oculatus.</title>
        <authorList>
            <consortium name="The Broad Institute Genome Assembly &amp; Analysis Group"/>
            <consortium name="Computational R&amp;D Group"/>
            <consortium name="and Sequencing Platform"/>
            <person name="Di Palma F."/>
            <person name="Alfoldi J."/>
            <person name="Johnson J."/>
            <person name="Berlin A."/>
            <person name="Gnerre S."/>
            <person name="Jaffe D."/>
            <person name="MacCallum I."/>
            <person name="Young S."/>
            <person name="Walker B.J."/>
            <person name="Lander E.S."/>
            <person name="Lindblad-Toh K."/>
        </authorList>
    </citation>
    <scope>NUCLEOTIDE SEQUENCE [LARGE SCALE GENOMIC DNA]</scope>
</reference>
<feature type="compositionally biased region" description="Low complexity" evidence="7">
    <location>
        <begin position="229"/>
        <end position="242"/>
    </location>
</feature>
<evidence type="ECO:0000313" key="10">
    <source>
        <dbReference type="Ensembl" id="ENSLOCP00000015160.1"/>
    </source>
</evidence>
<dbReference type="GO" id="GO:0005634">
    <property type="term" value="C:nucleus"/>
    <property type="evidence" value="ECO:0000318"/>
    <property type="project" value="GO_Central"/>
</dbReference>
<feature type="region of interest" description="Disordered" evidence="7">
    <location>
        <begin position="567"/>
        <end position="619"/>
    </location>
</feature>
<reference evidence="10" key="2">
    <citation type="submission" date="2025-08" db="UniProtKB">
        <authorList>
            <consortium name="Ensembl"/>
        </authorList>
    </citation>
    <scope>IDENTIFICATION</scope>
</reference>
<name>W5N3F1_LEPOC</name>
<feature type="compositionally biased region" description="Basic and acidic residues" evidence="7">
    <location>
        <begin position="987"/>
        <end position="1004"/>
    </location>
</feature>
<evidence type="ECO:0000256" key="3">
    <source>
        <dbReference type="ARBA" id="ARBA00022771"/>
    </source>
</evidence>
<dbReference type="GO" id="GO:0008270">
    <property type="term" value="F:zinc ion binding"/>
    <property type="evidence" value="ECO:0007669"/>
    <property type="project" value="UniProtKB-KW"/>
</dbReference>
<evidence type="ECO:0000313" key="11">
    <source>
        <dbReference type="Proteomes" id="UP000018468"/>
    </source>
</evidence>
<proteinExistence type="predicted"/>
<feature type="compositionally biased region" description="Acidic residues" evidence="7">
    <location>
        <begin position="834"/>
        <end position="845"/>
    </location>
</feature>
<dbReference type="STRING" id="7918.ENSLOCP00000015160"/>
<feature type="domain" description="RRM" evidence="8">
    <location>
        <begin position="470"/>
        <end position="545"/>
    </location>
</feature>
<dbReference type="eggNOG" id="ENOG502QW62">
    <property type="taxonomic scope" value="Eukaryota"/>
</dbReference>
<keyword evidence="6" id="KW-0694">RNA-binding</keyword>
<evidence type="ECO:0000256" key="4">
    <source>
        <dbReference type="ARBA" id="ARBA00022833"/>
    </source>
</evidence>
<dbReference type="GO" id="GO:0003729">
    <property type="term" value="F:mRNA binding"/>
    <property type="evidence" value="ECO:0000318"/>
    <property type="project" value="GO_Central"/>
</dbReference>
<feature type="compositionally biased region" description="Acidic residues" evidence="7">
    <location>
        <begin position="857"/>
        <end position="884"/>
    </location>
</feature>
<dbReference type="EMBL" id="AHAT01017274">
    <property type="status" value="NOT_ANNOTATED_CDS"/>
    <property type="molecule type" value="Genomic_DNA"/>
</dbReference>
<feature type="compositionally biased region" description="Basic and acidic residues" evidence="7">
    <location>
        <begin position="920"/>
        <end position="938"/>
    </location>
</feature>
<feature type="region of interest" description="Disordered" evidence="7">
    <location>
        <begin position="984"/>
        <end position="1078"/>
    </location>
</feature>
<evidence type="ECO:0000259" key="8">
    <source>
        <dbReference type="PROSITE" id="PS50102"/>
    </source>
</evidence>
<keyword evidence="3" id="KW-0863">Zinc-finger</keyword>
<feature type="compositionally biased region" description="Basic and acidic residues" evidence="7">
    <location>
        <begin position="671"/>
        <end position="695"/>
    </location>
</feature>
<feature type="compositionally biased region" description="Basic and acidic residues" evidence="7">
    <location>
        <begin position="724"/>
        <end position="756"/>
    </location>
</feature>
<keyword evidence="11" id="KW-1185">Reference proteome</keyword>
<feature type="domain" description="Matrin-type" evidence="9">
    <location>
        <begin position="1108"/>
        <end position="1139"/>
    </location>
</feature>
<evidence type="ECO:0000259" key="9">
    <source>
        <dbReference type="PROSITE" id="PS50171"/>
    </source>
</evidence>
<accession>W5N3F1</accession>
<dbReference type="InterPro" id="IPR013087">
    <property type="entry name" value="Znf_C2H2_type"/>
</dbReference>
<dbReference type="CDD" id="cd12685">
    <property type="entry name" value="RRM_RBM20"/>
    <property type="match status" value="1"/>
</dbReference>
<dbReference type="InterPro" id="IPR034790">
    <property type="entry name" value="RBM20_RRM"/>
</dbReference>
<evidence type="ECO:0000256" key="5">
    <source>
        <dbReference type="ARBA" id="ARBA00023242"/>
    </source>
</evidence>
<dbReference type="SUPFAM" id="SSF54928">
    <property type="entry name" value="RNA-binding domain, RBD"/>
    <property type="match status" value="1"/>
</dbReference>
<organism evidence="10 11">
    <name type="scientific">Lepisosteus oculatus</name>
    <name type="common">Spotted gar</name>
    <dbReference type="NCBI Taxonomy" id="7918"/>
    <lineage>
        <taxon>Eukaryota</taxon>
        <taxon>Metazoa</taxon>
        <taxon>Chordata</taxon>
        <taxon>Craniata</taxon>
        <taxon>Vertebrata</taxon>
        <taxon>Euteleostomi</taxon>
        <taxon>Actinopterygii</taxon>
        <taxon>Neopterygii</taxon>
        <taxon>Holostei</taxon>
        <taxon>Semionotiformes</taxon>
        <taxon>Lepisosteidae</taxon>
        <taxon>Lepisosteus</taxon>
    </lineage>
</organism>
<keyword evidence="4" id="KW-0862">Zinc</keyword>
<dbReference type="Ensembl" id="ENSLOCT00000015189.1">
    <property type="protein sequence ID" value="ENSLOCP00000015160.1"/>
    <property type="gene ID" value="ENSLOCG00000012315.1"/>
</dbReference>
<dbReference type="InterPro" id="IPR003604">
    <property type="entry name" value="Matrin/U1-like-C_Znf_C2H2"/>
</dbReference>
<feature type="region of interest" description="Disordered" evidence="7">
    <location>
        <begin position="229"/>
        <end position="264"/>
    </location>
</feature>
<feature type="region of interest" description="Disordered" evidence="7">
    <location>
        <begin position="1"/>
        <end position="29"/>
    </location>
</feature>
<dbReference type="InterPro" id="IPR000504">
    <property type="entry name" value="RRM_dom"/>
</dbReference>
<keyword evidence="2" id="KW-0479">Metal-binding</keyword>
<dbReference type="Proteomes" id="UP000018468">
    <property type="component" value="Linkage group LG5"/>
</dbReference>
<dbReference type="PROSITE" id="PS00028">
    <property type="entry name" value="ZINC_FINGER_C2H2_1"/>
    <property type="match status" value="1"/>
</dbReference>
<evidence type="ECO:0000256" key="2">
    <source>
        <dbReference type="ARBA" id="ARBA00022723"/>
    </source>
</evidence>
<feature type="region of interest" description="Disordered" evidence="7">
    <location>
        <begin position="671"/>
        <end position="958"/>
    </location>
</feature>
<dbReference type="InParanoid" id="W5N3F1"/>
<keyword evidence="5" id="KW-0539">Nucleus</keyword>
<evidence type="ECO:0000256" key="7">
    <source>
        <dbReference type="SAM" id="MobiDB-lite"/>
    </source>
</evidence>
<dbReference type="SMART" id="SM00451">
    <property type="entry name" value="ZnF_U1"/>
    <property type="match status" value="2"/>
</dbReference>
<sequence>PFRSTSSSEHQEKKPFPTGSQLSGGGQNPLLLTPASLQLAQLQAQLTLHRLKLAQTAVSSNTAAAATVLNQVLSKVAMSQPFFNQLTSPMVSTPQSHAGGAHLGSGMLASRFPSSGLPFPPQNTALGPLVGGDLGCGGALQNQNHTAIGLNPYTGGVSQTPNQLTSEYGNKINLSAHTVYPSDTDRRSQYSILSGGPNISDKGGNGFLPLSSAQSKMGNQSGFQRDFYGSSPQGPEGQQGKQFCFAGEPNPSAFPPVNHKEQWQQQGAMSKMEGAPTQGVTWATSSQPFHVRGELYNPEEPTTDSKYCSGAGPPFSGSTQGFVGYQQVQPREQTLRGGPVPLQPHQLNDFHAVTPVHMPHHCTICDKKVFNLKDWDQHVKGELHLQNRALFSECPAIGPAHFPKVPDVCLNSSTNTTMTFSSASNQVSFSQNLATKQRLIPELVCNVSNSNFQSAFPGLNFPLRKSGPGRVVHICNIPEGSCTENDVINLGLPFGKVTNYILMRSTHQAFLEMAYVEAAQAMVQYYQENPATINDEKLLIRMSKRYKELQLKKPGKDVESIIQDIHSQRERDGMQDVECYPLERPRSRSPISRSLSPRSHSPSFTSCSSTHSPLGTSRAEWSNGLSERRASWDWSPHVRREEEREEGFWRNEDEDRSDSWLQERRKPYLKLTDRASPRSLEERGEPTRTTRERYPRSSPQNTSYSSYRCKEDDFYKREPRHKSDRPPRPPHQRHEAKLKKRDPEEGYRPKYSHSEATEDAIAAKSTEDRRQTSTDKGQSKRLHKKMATEKEEQVSDTQVKKKGQQKYKDQSVSPNPKSEEMKGSDHERSKETQPEESESGNETEGESWYPQAMEELVTVDEVGEAEDCIIEPDLLELQEAEEAQAEEKAEKVSTTIDTRDTGEPAEEGGQSGSDTGHTAQDSRVEVRPEEHTEHRSPCREISNTSPQDPTLTSDPECQISMELHSELGDFPSREFQAAFKEACSCTDSERREADLPAAEERSLSPEDLDEGNNPLDVLSSCKKGERVTPIAKAATEETGSEDEQYVEAQKKEKNVEIKNTQSQSPRHPEVEPKNVPSPPQWDQENIFGEHSIPLACTGVEFVVPRSGFYCKLCGLFYTSEETAKITHCRSTVHYRNLQKYLSQLAEDSLRSSQKNTASTEEAGIVPQCKELNKPC</sequence>
<dbReference type="InterPro" id="IPR035979">
    <property type="entry name" value="RBD_domain_sf"/>
</dbReference>
<reference evidence="10" key="3">
    <citation type="submission" date="2025-09" db="UniProtKB">
        <authorList>
            <consortium name="Ensembl"/>
        </authorList>
    </citation>
    <scope>IDENTIFICATION</scope>
</reference>
<dbReference type="EMBL" id="AHAT01017275">
    <property type="status" value="NOT_ANNOTATED_CDS"/>
    <property type="molecule type" value="Genomic_DNA"/>
</dbReference>
<evidence type="ECO:0000256" key="6">
    <source>
        <dbReference type="PROSITE-ProRule" id="PRU00176"/>
    </source>
</evidence>
<feature type="compositionally biased region" description="Basic and acidic residues" evidence="7">
    <location>
        <begin position="817"/>
        <end position="833"/>
    </location>
</feature>
<dbReference type="Bgee" id="ENSLOCG00000012315">
    <property type="expression patterns" value="Expressed in larva and 4 other cell types or tissues"/>
</dbReference>
<dbReference type="PROSITE" id="PS50102">
    <property type="entry name" value="RRM"/>
    <property type="match status" value="1"/>
</dbReference>
<dbReference type="PROSITE" id="PS50171">
    <property type="entry name" value="ZF_MATRIN"/>
    <property type="match status" value="1"/>
</dbReference>
<protein>
    <submittedName>
        <fullName evidence="10">RNA binding motif protein 20</fullName>
    </submittedName>
</protein>
<dbReference type="InterPro" id="IPR000690">
    <property type="entry name" value="Matrin/U1-C_Znf_C2H2"/>
</dbReference>
<dbReference type="OMA" id="PTRADWG"/>
<feature type="compositionally biased region" description="Polar residues" evidence="7">
    <location>
        <begin position="697"/>
        <end position="706"/>
    </location>
</feature>
<evidence type="ECO:0000256" key="1">
    <source>
        <dbReference type="ARBA" id="ARBA00004123"/>
    </source>
</evidence>
<dbReference type="SMART" id="SM00360">
    <property type="entry name" value="RRM"/>
    <property type="match status" value="1"/>
</dbReference>
<feature type="compositionally biased region" description="Low complexity" evidence="7">
    <location>
        <begin position="588"/>
        <end position="613"/>
    </location>
</feature>
<dbReference type="AlphaFoldDB" id="W5N3F1"/>
<dbReference type="GO" id="GO:0043484">
    <property type="term" value="P:regulation of RNA splicing"/>
    <property type="evidence" value="ECO:0000318"/>
    <property type="project" value="GO_Central"/>
</dbReference>
<feature type="compositionally biased region" description="Basic and acidic residues" evidence="7">
    <location>
        <begin position="885"/>
        <end position="902"/>
    </location>
</feature>
<dbReference type="GeneTree" id="ENSGT01030000234642"/>
<dbReference type="Gene3D" id="3.30.70.330">
    <property type="match status" value="1"/>
</dbReference>
<comment type="subcellular location">
    <subcellularLocation>
        <location evidence="1">Nucleus</location>
    </subcellularLocation>
</comment>
<dbReference type="InterPro" id="IPR012677">
    <property type="entry name" value="Nucleotide-bd_a/b_plait_sf"/>
</dbReference>
<feature type="compositionally biased region" description="Polar residues" evidence="7">
    <location>
        <begin position="941"/>
        <end position="955"/>
    </location>
</feature>
<feature type="compositionally biased region" description="Basic and acidic residues" evidence="7">
    <location>
        <begin position="708"/>
        <end position="717"/>
    </location>
</feature>
<dbReference type="PANTHER" id="PTHR15592">
    <property type="entry name" value="MATRIN 3/NUCLEAR PROTEIN 220-RELATED"/>
    <property type="match status" value="1"/>
</dbReference>